<accession>A0A0R1RM54</accession>
<feature type="domain" description="Major facilitator superfamily (MFS) profile" evidence="8">
    <location>
        <begin position="26"/>
        <end position="444"/>
    </location>
</feature>
<sequence>MEETNMQQTSVKQLSDGYLSRTPMFTFLLVSMIFPLWGAAASLNDILITQFKTVFQLNDLATAFVQSAFYGGYFLIAIPASLVIKKSSYKFAIMIGLFAYIVGCGLFFPASRMATYSMFLVAIFAIAIGLSFLETACDTYSSMLGPKKTANARLNFSQTLVPLGDMLGIVLGKYLIFGNGGNLSEKMSHMAPAARQAYGEKMLQLTLQPYKYILGVLLIIFVIIAFTKMPAAKATAEGAEEATAADTKAEKVTLRETLKYLSHNKRYQRGVMAQFFYVGMQTTVWSFTIRLALNLNHSISDSAASTFMIFSYAMWFFGKVVANWLMNRFSITKVLTIYSFLGTLSLLATFLIPNMTAVYTAILASFFFGPEWPTIYAHTLDTVTEKKYTETSGAILVMAIIGGAVMPLLQGAVSDLTTMQFSFIVPVICFVIVTTYFFFEHRYEVAHPETVAEH</sequence>
<dbReference type="PROSITE" id="PS50850">
    <property type="entry name" value="MFS"/>
    <property type="match status" value="1"/>
</dbReference>
<dbReference type="Proteomes" id="UP000051999">
    <property type="component" value="Unassembled WGS sequence"/>
</dbReference>
<dbReference type="CDD" id="cd17394">
    <property type="entry name" value="MFS_FucP_like"/>
    <property type="match status" value="1"/>
</dbReference>
<dbReference type="OrthoDB" id="9795150at2"/>
<evidence type="ECO:0000256" key="3">
    <source>
        <dbReference type="ARBA" id="ARBA00022475"/>
    </source>
</evidence>
<dbReference type="PATRIC" id="fig|1114972.6.peg.2273"/>
<dbReference type="STRING" id="1114972.FD35_GL002221"/>
<reference evidence="9 10" key="1">
    <citation type="journal article" date="2015" name="Genome Announc.">
        <title>Expanding the biotechnology potential of lactobacilli through comparative genomics of 213 strains and associated genera.</title>
        <authorList>
            <person name="Sun Z."/>
            <person name="Harris H.M."/>
            <person name="McCann A."/>
            <person name="Guo C."/>
            <person name="Argimon S."/>
            <person name="Zhang W."/>
            <person name="Yang X."/>
            <person name="Jeffery I.B."/>
            <person name="Cooney J.C."/>
            <person name="Kagawa T.F."/>
            <person name="Liu W."/>
            <person name="Song Y."/>
            <person name="Salvetti E."/>
            <person name="Wrobel A."/>
            <person name="Rasinkangas P."/>
            <person name="Parkhill J."/>
            <person name="Rea M.C."/>
            <person name="O'Sullivan O."/>
            <person name="Ritari J."/>
            <person name="Douillard F.P."/>
            <person name="Paul Ross R."/>
            <person name="Yang R."/>
            <person name="Briner A.E."/>
            <person name="Felis G.E."/>
            <person name="de Vos W.M."/>
            <person name="Barrangou R."/>
            <person name="Klaenhammer T.R."/>
            <person name="Caufield P.W."/>
            <person name="Cui Y."/>
            <person name="Zhang H."/>
            <person name="O'Toole P.W."/>
        </authorList>
    </citation>
    <scope>NUCLEOTIDE SEQUENCE [LARGE SCALE GENOMIC DNA]</scope>
    <source>
        <strain evidence="9 10">DSM 15814</strain>
    </source>
</reference>
<feature type="transmembrane region" description="Helical" evidence="7">
    <location>
        <begin position="337"/>
        <end position="368"/>
    </location>
</feature>
<dbReference type="NCBIfam" id="TIGR00885">
    <property type="entry name" value="fucP"/>
    <property type="match status" value="1"/>
</dbReference>
<keyword evidence="4 7" id="KW-0812">Transmembrane</keyword>
<feature type="transmembrane region" description="Helical" evidence="7">
    <location>
        <begin position="63"/>
        <end position="84"/>
    </location>
</feature>
<evidence type="ECO:0000256" key="6">
    <source>
        <dbReference type="ARBA" id="ARBA00023136"/>
    </source>
</evidence>
<feature type="transmembrane region" description="Helical" evidence="7">
    <location>
        <begin position="275"/>
        <end position="293"/>
    </location>
</feature>
<dbReference type="InterPro" id="IPR011701">
    <property type="entry name" value="MFS"/>
</dbReference>
<feature type="transmembrane region" description="Helical" evidence="7">
    <location>
        <begin position="388"/>
        <end position="409"/>
    </location>
</feature>
<feature type="transmembrane region" description="Helical" evidence="7">
    <location>
        <begin position="91"/>
        <end position="108"/>
    </location>
</feature>
<dbReference type="Pfam" id="PF07690">
    <property type="entry name" value="MFS_1"/>
    <property type="match status" value="1"/>
</dbReference>
<evidence type="ECO:0000256" key="4">
    <source>
        <dbReference type="ARBA" id="ARBA00022692"/>
    </source>
</evidence>
<keyword evidence="3" id="KW-1003">Cell membrane</keyword>
<proteinExistence type="predicted"/>
<organism evidence="9 10">
    <name type="scientific">Furfurilactobacillus rossiae DSM 15814</name>
    <dbReference type="NCBI Taxonomy" id="1114972"/>
    <lineage>
        <taxon>Bacteria</taxon>
        <taxon>Bacillati</taxon>
        <taxon>Bacillota</taxon>
        <taxon>Bacilli</taxon>
        <taxon>Lactobacillales</taxon>
        <taxon>Lactobacillaceae</taxon>
        <taxon>Furfurilactobacillus</taxon>
    </lineage>
</organism>
<name>A0A0R1RM54_9LACO</name>
<evidence type="ECO:0000256" key="1">
    <source>
        <dbReference type="ARBA" id="ARBA00004429"/>
    </source>
</evidence>
<dbReference type="GO" id="GO:0015535">
    <property type="term" value="F:fucose:proton symporter activity"/>
    <property type="evidence" value="ECO:0007669"/>
    <property type="project" value="InterPro"/>
</dbReference>
<evidence type="ECO:0000313" key="10">
    <source>
        <dbReference type="Proteomes" id="UP000051999"/>
    </source>
</evidence>
<feature type="transmembrane region" description="Helical" evidence="7">
    <location>
        <begin position="114"/>
        <end position="133"/>
    </location>
</feature>
<evidence type="ECO:0000259" key="8">
    <source>
        <dbReference type="PROSITE" id="PS50850"/>
    </source>
</evidence>
<protein>
    <submittedName>
        <fullName evidence="9">Fucose permease</fullName>
    </submittedName>
</protein>
<keyword evidence="2" id="KW-0813">Transport</keyword>
<comment type="subcellular location">
    <subcellularLocation>
        <location evidence="1">Cell inner membrane</location>
        <topology evidence="1">Multi-pass membrane protein</topology>
    </subcellularLocation>
</comment>
<keyword evidence="10" id="KW-1185">Reference proteome</keyword>
<dbReference type="AlphaFoldDB" id="A0A0R1RM54"/>
<dbReference type="EMBL" id="AZFF01000005">
    <property type="protein sequence ID" value="KRL56180.1"/>
    <property type="molecule type" value="Genomic_DNA"/>
</dbReference>
<feature type="transmembrane region" description="Helical" evidence="7">
    <location>
        <begin position="24"/>
        <end position="43"/>
    </location>
</feature>
<comment type="caution">
    <text evidence="9">The sequence shown here is derived from an EMBL/GenBank/DDBJ whole genome shotgun (WGS) entry which is preliminary data.</text>
</comment>
<feature type="transmembrane region" description="Helical" evidence="7">
    <location>
        <begin position="421"/>
        <end position="439"/>
    </location>
</feature>
<dbReference type="Gene3D" id="1.20.1250.20">
    <property type="entry name" value="MFS general substrate transporter like domains"/>
    <property type="match status" value="2"/>
</dbReference>
<dbReference type="InterPro" id="IPR005275">
    <property type="entry name" value="Lfuc_symporter_FucP"/>
</dbReference>
<dbReference type="InterPro" id="IPR036259">
    <property type="entry name" value="MFS_trans_sf"/>
</dbReference>
<keyword evidence="6 7" id="KW-0472">Membrane</keyword>
<evidence type="ECO:0000313" key="9">
    <source>
        <dbReference type="EMBL" id="KRL56180.1"/>
    </source>
</evidence>
<feature type="transmembrane region" description="Helical" evidence="7">
    <location>
        <begin position="305"/>
        <end position="325"/>
    </location>
</feature>
<dbReference type="PANTHER" id="PTHR43702:SF11">
    <property type="entry name" value="L-FUCOSE-PROTON SYMPORTER"/>
    <property type="match status" value="1"/>
</dbReference>
<dbReference type="SUPFAM" id="SSF103473">
    <property type="entry name" value="MFS general substrate transporter"/>
    <property type="match status" value="1"/>
</dbReference>
<dbReference type="InterPro" id="IPR020846">
    <property type="entry name" value="MFS_dom"/>
</dbReference>
<evidence type="ECO:0000256" key="2">
    <source>
        <dbReference type="ARBA" id="ARBA00022448"/>
    </source>
</evidence>
<dbReference type="GO" id="GO:0005886">
    <property type="term" value="C:plasma membrane"/>
    <property type="evidence" value="ECO:0007669"/>
    <property type="project" value="UniProtKB-SubCell"/>
</dbReference>
<evidence type="ECO:0000256" key="5">
    <source>
        <dbReference type="ARBA" id="ARBA00022989"/>
    </source>
</evidence>
<dbReference type="InterPro" id="IPR050375">
    <property type="entry name" value="MFS_TsgA-like"/>
</dbReference>
<gene>
    <name evidence="9" type="ORF">FD35_GL002221</name>
</gene>
<feature type="transmembrane region" description="Helical" evidence="7">
    <location>
        <begin position="210"/>
        <end position="227"/>
    </location>
</feature>
<keyword evidence="5 7" id="KW-1133">Transmembrane helix</keyword>
<feature type="transmembrane region" description="Helical" evidence="7">
    <location>
        <begin position="154"/>
        <end position="177"/>
    </location>
</feature>
<dbReference type="PANTHER" id="PTHR43702">
    <property type="entry name" value="L-FUCOSE-PROTON SYMPORTER"/>
    <property type="match status" value="1"/>
</dbReference>
<dbReference type="eggNOG" id="COG0738">
    <property type="taxonomic scope" value="Bacteria"/>
</dbReference>
<evidence type="ECO:0000256" key="7">
    <source>
        <dbReference type="SAM" id="Phobius"/>
    </source>
</evidence>